<dbReference type="RefSeq" id="WP_308356875.1">
    <property type="nucleotide sequence ID" value="NZ_CP129970.2"/>
</dbReference>
<name>A0AA49GEF1_9BACT</name>
<evidence type="ECO:0000313" key="3">
    <source>
        <dbReference type="Proteomes" id="UP001244443"/>
    </source>
</evidence>
<dbReference type="AlphaFoldDB" id="A0AA49GEF1"/>
<evidence type="ECO:0000313" key="2">
    <source>
        <dbReference type="EMBL" id="WKK84090.2"/>
    </source>
</evidence>
<sequence>MRSLHSIEPIKKKYETNGSKPFLILADDFEYYVCKYPRNAGDHKLINEFLGQRFALEWGIKVPEMVSIQIEREHVPEQMLGDGLNYLNLEKPIIGFKLIADAVEFMDHFASGIEKSELRKYDKSAFLLVALFDCWLSNDDRNHNNTNLFISFENNEYKPIAFDHEAIFNTSNLSRGIFEQSYHDSLLYSQLYHRLLPNSEKSREIIKNICASLHNKVLTCGRKLDDIVEEIPDEWLGRKEEFKGRLSQHLFNEEWLNSVENTYTTYASLTLKP</sequence>
<dbReference type="Proteomes" id="UP001244443">
    <property type="component" value="Chromosome"/>
</dbReference>
<feature type="domain" description="HipA-like kinase" evidence="1">
    <location>
        <begin position="8"/>
        <end position="245"/>
    </location>
</feature>
<reference evidence="2" key="1">
    <citation type="submission" date="2023-08" db="EMBL/GenBank/DDBJ databases">
        <title>Comparative genomics and taxonomic characterization of three novel marine species of genus Marivirga.</title>
        <authorList>
            <person name="Muhammad N."/>
            <person name="Kim S.-G."/>
        </authorList>
    </citation>
    <scope>NUCLEOTIDE SEQUENCE [LARGE SCALE GENOMIC DNA]</scope>
    <source>
        <strain evidence="2">ABR2-2</strain>
    </source>
</reference>
<keyword evidence="3" id="KW-1185">Reference proteome</keyword>
<dbReference type="Pfam" id="PF20613">
    <property type="entry name" value="HipA_2"/>
    <property type="match status" value="1"/>
</dbReference>
<evidence type="ECO:0000259" key="1">
    <source>
        <dbReference type="Pfam" id="PF20613"/>
    </source>
</evidence>
<proteinExistence type="predicted"/>
<protein>
    <recommendedName>
        <fullName evidence="1">HipA-like kinase domain-containing protein</fullName>
    </recommendedName>
</protein>
<organism evidence="2 3">
    <name type="scientific">Marivirga arenosa</name>
    <dbReference type="NCBI Taxonomy" id="3059076"/>
    <lineage>
        <taxon>Bacteria</taxon>
        <taxon>Pseudomonadati</taxon>
        <taxon>Bacteroidota</taxon>
        <taxon>Cytophagia</taxon>
        <taxon>Cytophagales</taxon>
        <taxon>Marivirgaceae</taxon>
        <taxon>Marivirga</taxon>
    </lineage>
</organism>
<dbReference type="InterPro" id="IPR046748">
    <property type="entry name" value="HipA_2"/>
</dbReference>
<dbReference type="EMBL" id="CP129970">
    <property type="protein sequence ID" value="WKK84090.2"/>
    <property type="molecule type" value="Genomic_DNA"/>
</dbReference>
<accession>A0AA49GEF1</accession>
<gene>
    <name evidence="2" type="ORF">QYS48_17945</name>
</gene>